<dbReference type="OrthoDB" id="277175at2759"/>
<organism evidence="4 5">
    <name type="scientific">Sphaerobolus stellatus (strain SS14)</name>
    <dbReference type="NCBI Taxonomy" id="990650"/>
    <lineage>
        <taxon>Eukaryota</taxon>
        <taxon>Fungi</taxon>
        <taxon>Dikarya</taxon>
        <taxon>Basidiomycota</taxon>
        <taxon>Agaricomycotina</taxon>
        <taxon>Agaricomycetes</taxon>
        <taxon>Phallomycetidae</taxon>
        <taxon>Geastrales</taxon>
        <taxon>Sphaerobolaceae</taxon>
        <taxon>Sphaerobolus</taxon>
    </lineage>
</organism>
<evidence type="ECO:0000259" key="3">
    <source>
        <dbReference type="PROSITE" id="PS50908"/>
    </source>
</evidence>
<dbReference type="Pfam" id="PF16543">
    <property type="entry name" value="DFRP_C"/>
    <property type="match status" value="1"/>
</dbReference>
<evidence type="ECO:0000313" key="4">
    <source>
        <dbReference type="EMBL" id="KIJ44363.1"/>
    </source>
</evidence>
<dbReference type="InterPro" id="IPR040213">
    <property type="entry name" value="GIR2-like"/>
</dbReference>
<dbReference type="AlphaFoldDB" id="A0A0C9UN06"/>
<keyword evidence="5" id="KW-1185">Reference proteome</keyword>
<dbReference type="Pfam" id="PF05773">
    <property type="entry name" value="RWD"/>
    <property type="match status" value="1"/>
</dbReference>
<reference evidence="4 5" key="1">
    <citation type="submission" date="2014-06" db="EMBL/GenBank/DDBJ databases">
        <title>Evolutionary Origins and Diversification of the Mycorrhizal Mutualists.</title>
        <authorList>
            <consortium name="DOE Joint Genome Institute"/>
            <consortium name="Mycorrhizal Genomics Consortium"/>
            <person name="Kohler A."/>
            <person name="Kuo A."/>
            <person name="Nagy L.G."/>
            <person name="Floudas D."/>
            <person name="Copeland A."/>
            <person name="Barry K.W."/>
            <person name="Cichocki N."/>
            <person name="Veneault-Fourrey C."/>
            <person name="LaButti K."/>
            <person name="Lindquist E.A."/>
            <person name="Lipzen A."/>
            <person name="Lundell T."/>
            <person name="Morin E."/>
            <person name="Murat C."/>
            <person name="Riley R."/>
            <person name="Ohm R."/>
            <person name="Sun H."/>
            <person name="Tunlid A."/>
            <person name="Henrissat B."/>
            <person name="Grigoriev I.V."/>
            <person name="Hibbett D.S."/>
            <person name="Martin F."/>
        </authorList>
    </citation>
    <scope>NUCLEOTIDE SEQUENCE [LARGE SCALE GENOMIC DNA]</scope>
    <source>
        <strain evidence="4 5">SS14</strain>
    </source>
</reference>
<feature type="region of interest" description="Disordered" evidence="2">
    <location>
        <begin position="166"/>
        <end position="189"/>
    </location>
</feature>
<dbReference type="PANTHER" id="PTHR12292">
    <property type="entry name" value="RWD DOMAIN-CONTAINING PROTEIN"/>
    <property type="match status" value="1"/>
</dbReference>
<name>A0A0C9UN06_SPHS4</name>
<feature type="domain" description="RWD" evidence="3">
    <location>
        <begin position="1"/>
        <end position="56"/>
    </location>
</feature>
<sequence length="189" mass="21891">YPDVLPNISLRILEGTIEDKEHEDLMAELQAIGEENLGMAMTFTIVSHLQEKLPKLLHAKLQKRQEEEQEQERIELEAEEARTRGTPVTPESFLAWKARFDKEMAKKKAAEWDERFKMLPAKEREEQRKVATRLSGRQLFEKDRNLATSDATLIEEGVESIDISQFDRTAREEEEEEAQGLQFSDSDSD</sequence>
<dbReference type="SUPFAM" id="SSF54495">
    <property type="entry name" value="UBC-like"/>
    <property type="match status" value="1"/>
</dbReference>
<evidence type="ECO:0000256" key="2">
    <source>
        <dbReference type="SAM" id="MobiDB-lite"/>
    </source>
</evidence>
<gene>
    <name evidence="4" type="ORF">M422DRAFT_168444</name>
</gene>
<dbReference type="EMBL" id="KN837118">
    <property type="protein sequence ID" value="KIJ44363.1"/>
    <property type="molecule type" value="Genomic_DNA"/>
</dbReference>
<accession>A0A0C9UN06</accession>
<dbReference type="InterPro" id="IPR006575">
    <property type="entry name" value="RWD_dom"/>
</dbReference>
<protein>
    <recommendedName>
        <fullName evidence="3">RWD domain-containing protein</fullName>
    </recommendedName>
</protein>
<evidence type="ECO:0000256" key="1">
    <source>
        <dbReference type="SAM" id="Coils"/>
    </source>
</evidence>
<proteinExistence type="predicted"/>
<dbReference type="PROSITE" id="PS50908">
    <property type="entry name" value="RWD"/>
    <property type="match status" value="1"/>
</dbReference>
<dbReference type="InterPro" id="IPR016135">
    <property type="entry name" value="UBQ-conjugating_enzyme/RWD"/>
</dbReference>
<feature type="coiled-coil region" evidence="1">
    <location>
        <begin position="57"/>
        <end position="84"/>
    </location>
</feature>
<feature type="non-terminal residue" evidence="4">
    <location>
        <position position="1"/>
    </location>
</feature>
<evidence type="ECO:0000313" key="5">
    <source>
        <dbReference type="Proteomes" id="UP000054279"/>
    </source>
</evidence>
<dbReference type="Gene3D" id="3.10.110.10">
    <property type="entry name" value="Ubiquitin Conjugating Enzyme"/>
    <property type="match status" value="1"/>
</dbReference>
<dbReference type="HOGENOM" id="CLU_084528_1_0_1"/>
<dbReference type="Proteomes" id="UP000054279">
    <property type="component" value="Unassembled WGS sequence"/>
</dbReference>
<dbReference type="InterPro" id="IPR032378">
    <property type="entry name" value="ZC3H15/TMA46_C"/>
</dbReference>
<keyword evidence="1" id="KW-0175">Coiled coil</keyword>